<keyword evidence="1" id="KW-0472">Membrane</keyword>
<evidence type="ECO:0000256" key="2">
    <source>
        <dbReference type="SAM" id="SignalP"/>
    </source>
</evidence>
<dbReference type="EMBL" id="JAEKNQ010000040">
    <property type="protein sequence ID" value="MBJ7603663.1"/>
    <property type="molecule type" value="Genomic_DNA"/>
</dbReference>
<dbReference type="InterPro" id="IPR025510">
    <property type="entry name" value="DUF4397"/>
</dbReference>
<keyword evidence="1" id="KW-0812">Transmembrane</keyword>
<keyword evidence="2" id="KW-0732">Signal</keyword>
<comment type="caution">
    <text evidence="4">The sequence shown here is derived from an EMBL/GenBank/DDBJ whole genome shotgun (WGS) entry which is preliminary data.</text>
</comment>
<dbReference type="AlphaFoldDB" id="A0A934NDY2"/>
<reference evidence="4 5" key="1">
    <citation type="submission" date="2020-10" db="EMBL/GenBank/DDBJ databases">
        <title>Ca. Dormibacterota MAGs.</title>
        <authorList>
            <person name="Montgomery K."/>
        </authorList>
    </citation>
    <scope>NUCLEOTIDE SEQUENCE [LARGE SCALE GENOMIC DNA]</scope>
    <source>
        <strain evidence="4">SC8811_S16_3</strain>
    </source>
</reference>
<evidence type="ECO:0000313" key="5">
    <source>
        <dbReference type="Proteomes" id="UP000620075"/>
    </source>
</evidence>
<evidence type="ECO:0000259" key="3">
    <source>
        <dbReference type="Pfam" id="PF14344"/>
    </source>
</evidence>
<dbReference type="Proteomes" id="UP000620075">
    <property type="component" value="Unassembled WGS sequence"/>
</dbReference>
<feature type="transmembrane region" description="Helical" evidence="1">
    <location>
        <begin position="245"/>
        <end position="265"/>
    </location>
</feature>
<proteinExistence type="predicted"/>
<evidence type="ECO:0000256" key="1">
    <source>
        <dbReference type="SAM" id="Phobius"/>
    </source>
</evidence>
<evidence type="ECO:0000313" key="4">
    <source>
        <dbReference type="EMBL" id="MBJ7603663.1"/>
    </source>
</evidence>
<protein>
    <submittedName>
        <fullName evidence="4">DUF4397 domain-containing protein</fullName>
    </submittedName>
</protein>
<organism evidence="4 5">
    <name type="scientific">Candidatus Dormiibacter inghamiae</name>
    <dbReference type="NCBI Taxonomy" id="3127013"/>
    <lineage>
        <taxon>Bacteria</taxon>
        <taxon>Bacillati</taxon>
        <taxon>Candidatus Dormiibacterota</taxon>
        <taxon>Candidatus Dormibacteria</taxon>
        <taxon>Candidatus Dormibacterales</taxon>
        <taxon>Candidatus Dormibacteraceae</taxon>
        <taxon>Candidatus Dormiibacter</taxon>
    </lineage>
</organism>
<feature type="signal peptide" evidence="2">
    <location>
        <begin position="1"/>
        <end position="28"/>
    </location>
</feature>
<name>A0A934NDY2_9BACT</name>
<dbReference type="RefSeq" id="WP_338180044.1">
    <property type="nucleotide sequence ID" value="NZ_JAEKNQ010000040.1"/>
</dbReference>
<sequence>MRSITTTGAFAITLAAASLAAAGTVAQAADQANVRMVYVSPDGPNVDLYWDSSQALTNVIYKTVSTYMTVPPGAHDFRVNQAGSSSAVVAEVQSSLAAGSFNTIVVGGKSGQLRAAVFNDAITTPGQGQASARFIHTAPEVPGVDVAVKGGPVLFTNISFLQASSYGSLAAGSYDLELRSTGTDQVLFTATGVVASRGTIHSLAAIGGVGRPIELLQIADATSSSSSPSGGADTGGGGMAIRQPAALTLVALSLLLTCLLGATAVRRQRRRL</sequence>
<accession>A0A934NDY2</accession>
<feature type="domain" description="DUF4397" evidence="3">
    <location>
        <begin position="32"/>
        <end position="147"/>
    </location>
</feature>
<keyword evidence="1" id="KW-1133">Transmembrane helix</keyword>
<dbReference type="Pfam" id="PF14344">
    <property type="entry name" value="DUF4397"/>
    <property type="match status" value="1"/>
</dbReference>
<gene>
    <name evidence="4" type="ORF">JF888_10805</name>
</gene>
<feature type="chain" id="PRO_5037136352" evidence="2">
    <location>
        <begin position="29"/>
        <end position="272"/>
    </location>
</feature>